<dbReference type="GO" id="GO:0008713">
    <property type="term" value="F:ADP-heptose-lipopolysaccharide heptosyltransferase activity"/>
    <property type="evidence" value="ECO:0007669"/>
    <property type="project" value="TreeGrafter"/>
</dbReference>
<dbReference type="InterPro" id="IPR051199">
    <property type="entry name" value="LPS_LOS_Heptosyltrfase"/>
</dbReference>
<dbReference type="HOGENOM" id="CLU_038371_3_0_7"/>
<dbReference type="SUPFAM" id="SSF53756">
    <property type="entry name" value="UDP-Glycosyltransferase/glycogen phosphorylase"/>
    <property type="match status" value="1"/>
</dbReference>
<evidence type="ECO:0000256" key="1">
    <source>
        <dbReference type="ARBA" id="ARBA00022676"/>
    </source>
</evidence>
<dbReference type="GO" id="GO:0005829">
    <property type="term" value="C:cytosol"/>
    <property type="evidence" value="ECO:0007669"/>
    <property type="project" value="TreeGrafter"/>
</dbReference>
<dbReference type="EMBL" id="CP003537">
    <property type="protein sequence ID" value="AGH95220.1"/>
    <property type="molecule type" value="Genomic_DNA"/>
</dbReference>
<accession>M4V9T6</accession>
<dbReference type="RefSeq" id="WP_015469710.1">
    <property type="nucleotide sequence ID" value="NC_020813.1"/>
</dbReference>
<dbReference type="CDD" id="cd03789">
    <property type="entry name" value="GT9_LPS_heptosyltransferase"/>
    <property type="match status" value="1"/>
</dbReference>
<organism evidence="3 4">
    <name type="scientific">Pseudobdellovibrio exovorus JSS</name>
    <dbReference type="NCBI Taxonomy" id="1184267"/>
    <lineage>
        <taxon>Bacteria</taxon>
        <taxon>Pseudomonadati</taxon>
        <taxon>Bdellovibrionota</taxon>
        <taxon>Bdellovibrionia</taxon>
        <taxon>Bdellovibrionales</taxon>
        <taxon>Pseudobdellovibrionaceae</taxon>
        <taxon>Pseudobdellovibrio</taxon>
    </lineage>
</organism>
<keyword evidence="4" id="KW-1185">Reference proteome</keyword>
<dbReference type="eggNOG" id="COG0859">
    <property type="taxonomic scope" value="Bacteria"/>
</dbReference>
<name>M4V9T6_9BACT</name>
<evidence type="ECO:0000313" key="3">
    <source>
        <dbReference type="EMBL" id="AGH95220.1"/>
    </source>
</evidence>
<sequence length="326" mass="37322">MKILIIRFSSIGDLTQALSIPSFIRSYVPNAEIHFVTRQDLSSLLENHPNIDRIWTLDRRDGFRGLIQLIKKLNQENFTHIYDAHNNLRSALIRFFVHSKKTLVRPMMRIKRFLLLEYHINLFEKPFSGQRDLIKPLEKWGMPFRLPPTPQLFLNESIRQSVETPDEDFVALVPSAAYFLKRWPIEYWDELIKLNPSKKFVVLAGPEDNFTSVLNQNSNVLNLTGKTGLLGSAAVIEKASMTIANDTGLLHFSEQLGKPTIALMGPAPFGFPSRETTLQLERNLKCRPCSKHGQGPCVNVAYHECLRSITPLEVSSRMNQILEQNK</sequence>
<evidence type="ECO:0000313" key="4">
    <source>
        <dbReference type="Proteomes" id="UP000012040"/>
    </source>
</evidence>
<dbReference type="PANTHER" id="PTHR30160">
    <property type="entry name" value="TETRAACYLDISACCHARIDE 4'-KINASE-RELATED"/>
    <property type="match status" value="1"/>
</dbReference>
<dbReference type="Gene3D" id="3.40.50.2000">
    <property type="entry name" value="Glycogen Phosphorylase B"/>
    <property type="match status" value="2"/>
</dbReference>
<protein>
    <submittedName>
        <fullName evidence="3">Heptosyltransferase</fullName>
    </submittedName>
</protein>
<dbReference type="GO" id="GO:0009244">
    <property type="term" value="P:lipopolysaccharide core region biosynthetic process"/>
    <property type="evidence" value="ECO:0007669"/>
    <property type="project" value="TreeGrafter"/>
</dbReference>
<dbReference type="Proteomes" id="UP000012040">
    <property type="component" value="Chromosome"/>
</dbReference>
<dbReference type="Pfam" id="PF01075">
    <property type="entry name" value="Glyco_transf_9"/>
    <property type="match status" value="1"/>
</dbReference>
<dbReference type="AlphaFoldDB" id="M4V9T6"/>
<dbReference type="STRING" id="1184267.A11Q_1004"/>
<evidence type="ECO:0000256" key="2">
    <source>
        <dbReference type="ARBA" id="ARBA00022679"/>
    </source>
</evidence>
<dbReference type="InterPro" id="IPR002201">
    <property type="entry name" value="Glyco_trans_9"/>
</dbReference>
<reference evidence="3 4" key="1">
    <citation type="journal article" date="2013" name="ISME J.">
        <title>By their genes ye shall know them: genomic signatures of predatory bacteria.</title>
        <authorList>
            <person name="Pasternak Z."/>
            <person name="Pietrokovski S."/>
            <person name="Rotem O."/>
            <person name="Gophna U."/>
            <person name="Lurie-Weinberger M.N."/>
            <person name="Jurkevitch E."/>
        </authorList>
    </citation>
    <scope>NUCLEOTIDE SEQUENCE [LARGE SCALE GENOMIC DNA]</scope>
    <source>
        <strain evidence="3 4">JSS</strain>
    </source>
</reference>
<gene>
    <name evidence="3" type="ORF">A11Q_1004</name>
</gene>
<proteinExistence type="predicted"/>
<keyword evidence="1" id="KW-0328">Glycosyltransferase</keyword>
<dbReference type="OrthoDB" id="5289084at2"/>
<dbReference type="KEGG" id="bex:A11Q_1004"/>
<dbReference type="PATRIC" id="fig|1184267.3.peg.1018"/>
<keyword evidence="2 3" id="KW-0808">Transferase</keyword>